<evidence type="ECO:0000313" key="1">
    <source>
        <dbReference type="EMBL" id="TWH67942.1"/>
    </source>
</evidence>
<reference evidence="1 2" key="1">
    <citation type="submission" date="2019-07" db="EMBL/GenBank/DDBJ databases">
        <title>R&amp;d 2014.</title>
        <authorList>
            <person name="Klenk H.-P."/>
        </authorList>
    </citation>
    <scope>NUCLEOTIDE SEQUENCE [LARGE SCALE GENOMIC DNA]</scope>
    <source>
        <strain evidence="1 2">DSM 43868</strain>
    </source>
</reference>
<dbReference type="AlphaFoldDB" id="A0A562IAM4"/>
<sequence>MGIQRHVTSEAITGLAGDLDNDVKSQVTLAKQKIETTRIDGFPGFGLVGIPLQFAYNGLIDDFQQFLDKYSETMSEVAGTLRTKIAPAWQDAEDHNIVRYGDK</sequence>
<name>A0A562IAM4_MICOL</name>
<accession>A0A562IAM4</accession>
<keyword evidence="2" id="KW-1185">Reference proteome</keyword>
<comment type="caution">
    <text evidence="1">The sequence shown here is derived from an EMBL/GenBank/DDBJ whole genome shotgun (WGS) entry which is preliminary data.</text>
</comment>
<protein>
    <recommendedName>
        <fullName evidence="3">Excreted virulence factor EspC (Type VII ESX diderm)</fullName>
    </recommendedName>
</protein>
<dbReference type="OrthoDB" id="3386703at2"/>
<dbReference type="EMBL" id="VLKE01000001">
    <property type="protein sequence ID" value="TWH67942.1"/>
    <property type="molecule type" value="Genomic_DNA"/>
</dbReference>
<evidence type="ECO:0000313" key="2">
    <source>
        <dbReference type="Proteomes" id="UP000319825"/>
    </source>
</evidence>
<dbReference type="RefSeq" id="WP_145774841.1">
    <property type="nucleotide sequence ID" value="NZ_BAAATQ010000166.1"/>
</dbReference>
<proteinExistence type="predicted"/>
<evidence type="ECO:0008006" key="3">
    <source>
        <dbReference type="Google" id="ProtNLM"/>
    </source>
</evidence>
<gene>
    <name evidence="1" type="ORF">JD77_02928</name>
</gene>
<dbReference type="Proteomes" id="UP000319825">
    <property type="component" value="Unassembled WGS sequence"/>
</dbReference>
<organism evidence="1 2">
    <name type="scientific">Micromonospora olivasterospora</name>
    <dbReference type="NCBI Taxonomy" id="1880"/>
    <lineage>
        <taxon>Bacteria</taxon>
        <taxon>Bacillati</taxon>
        <taxon>Actinomycetota</taxon>
        <taxon>Actinomycetes</taxon>
        <taxon>Micromonosporales</taxon>
        <taxon>Micromonosporaceae</taxon>
        <taxon>Micromonospora</taxon>
    </lineage>
</organism>